<organism evidence="2 3">
    <name type="scientific">Geotoga petraea</name>
    <dbReference type="NCBI Taxonomy" id="28234"/>
    <lineage>
        <taxon>Bacteria</taxon>
        <taxon>Thermotogati</taxon>
        <taxon>Thermotogota</taxon>
        <taxon>Thermotogae</taxon>
        <taxon>Petrotogales</taxon>
        <taxon>Petrotogaceae</taxon>
        <taxon>Geotoga</taxon>
    </lineage>
</organism>
<dbReference type="Pfam" id="PF03885">
    <property type="entry name" value="DUF327"/>
    <property type="match status" value="1"/>
</dbReference>
<dbReference type="InterPro" id="IPR024042">
    <property type="entry name" value="TM1646-like_dom_sf"/>
</dbReference>
<name>A0A4Z0W3D1_9BACT</name>
<accession>A0A4Z0W3D1</accession>
<dbReference type="OrthoDB" id="47226at2"/>
<dbReference type="AlphaFoldDB" id="A0A4Z0W3D1"/>
<protein>
    <submittedName>
        <fullName evidence="2">DUF327 family protein</fullName>
    </submittedName>
</protein>
<evidence type="ECO:0000313" key="3">
    <source>
        <dbReference type="Proteomes" id="UP000297288"/>
    </source>
</evidence>
<dbReference type="InterPro" id="IPR005585">
    <property type="entry name" value="DUF327"/>
</dbReference>
<dbReference type="Gene3D" id="1.20.120.490">
    <property type="entry name" value="Hypothetical protein TM1646-like domain"/>
    <property type="match status" value="1"/>
</dbReference>
<gene>
    <name evidence="2" type="ORF">E4650_04670</name>
</gene>
<evidence type="ECO:0000256" key="1">
    <source>
        <dbReference type="SAM" id="MobiDB-lite"/>
    </source>
</evidence>
<dbReference type="EMBL" id="SRME01000002">
    <property type="protein sequence ID" value="TGG88339.1"/>
    <property type="molecule type" value="Genomic_DNA"/>
</dbReference>
<reference evidence="2 3" key="1">
    <citation type="submission" date="2019-04" db="EMBL/GenBank/DDBJ databases">
        <title>Draft genome sequence data and analysis of a Fermenting Bacterium, Geotoga petraea strain HO-Geo1, isolated from heavy-oil petroleum reservoir in Russia.</title>
        <authorList>
            <person name="Grouzdev D.S."/>
            <person name="Semenova E.M."/>
            <person name="Sokolova D.S."/>
            <person name="Tourova T.P."/>
            <person name="Poltaraus A.B."/>
            <person name="Nazina T.N."/>
        </authorList>
    </citation>
    <scope>NUCLEOTIDE SEQUENCE [LARGE SCALE GENOMIC DNA]</scope>
    <source>
        <strain evidence="2 3">HO-Geo1</strain>
    </source>
</reference>
<dbReference type="Proteomes" id="UP000297288">
    <property type="component" value="Unassembled WGS sequence"/>
</dbReference>
<comment type="caution">
    <text evidence="2">The sequence shown here is derived from an EMBL/GenBank/DDBJ whole genome shotgun (WGS) entry which is preliminary data.</text>
</comment>
<proteinExistence type="predicted"/>
<feature type="compositionally biased region" description="Polar residues" evidence="1">
    <location>
        <begin position="1"/>
        <end position="10"/>
    </location>
</feature>
<feature type="region of interest" description="Disordered" evidence="1">
    <location>
        <begin position="1"/>
        <end position="28"/>
    </location>
</feature>
<feature type="compositionally biased region" description="Basic residues" evidence="1">
    <location>
        <begin position="17"/>
        <end position="27"/>
    </location>
</feature>
<sequence>MMYINPTGNNKSENTKKSKKTKRKKTTSLKSSSIEDGFFDILTDTEYKITEREIKKLLDEILNFGNRFVKSPTQSNLKNYKQSIKEFLKKIEKKIYKVKEDIDMENGSPRLHVIAEVVDNKIKEITESVMNKEKNTLFYASRVEEINGLLLDLYR</sequence>
<dbReference type="SUPFAM" id="SSF158397">
    <property type="entry name" value="TM1646-like"/>
    <property type="match status" value="1"/>
</dbReference>
<evidence type="ECO:0000313" key="2">
    <source>
        <dbReference type="EMBL" id="TGG88339.1"/>
    </source>
</evidence>